<reference evidence="8" key="1">
    <citation type="journal article" date="2019" name="Int. J. Syst. Evol. Microbiol.">
        <title>The Global Catalogue of Microorganisms (GCM) 10K type strain sequencing project: providing services to taxonomists for standard genome sequencing and annotation.</title>
        <authorList>
            <consortium name="The Broad Institute Genomics Platform"/>
            <consortium name="The Broad Institute Genome Sequencing Center for Infectious Disease"/>
            <person name="Wu L."/>
            <person name="Ma J."/>
        </authorList>
    </citation>
    <scope>NUCLEOTIDE SEQUENCE [LARGE SCALE GENOMIC DNA]</scope>
    <source>
        <strain evidence="8">CGMCC 1.15461</strain>
    </source>
</reference>
<feature type="domain" description="RNA polymerase sigma factor 70 region 4 type 2" evidence="6">
    <location>
        <begin position="129"/>
        <end position="180"/>
    </location>
</feature>
<dbReference type="Pfam" id="PF08281">
    <property type="entry name" value="Sigma70_r4_2"/>
    <property type="match status" value="1"/>
</dbReference>
<dbReference type="PANTHER" id="PTHR43133">
    <property type="entry name" value="RNA POLYMERASE ECF-TYPE SIGMA FACTO"/>
    <property type="match status" value="1"/>
</dbReference>
<keyword evidence="4" id="KW-0804">Transcription</keyword>
<dbReference type="Proteomes" id="UP000615760">
    <property type="component" value="Unassembled WGS sequence"/>
</dbReference>
<evidence type="ECO:0000256" key="2">
    <source>
        <dbReference type="ARBA" id="ARBA00023015"/>
    </source>
</evidence>
<evidence type="ECO:0008006" key="9">
    <source>
        <dbReference type="Google" id="ProtNLM"/>
    </source>
</evidence>
<dbReference type="Gene3D" id="1.10.1740.10">
    <property type="match status" value="1"/>
</dbReference>
<dbReference type="InterPro" id="IPR013324">
    <property type="entry name" value="RNA_pol_sigma_r3/r4-like"/>
</dbReference>
<evidence type="ECO:0000256" key="1">
    <source>
        <dbReference type="ARBA" id="ARBA00010641"/>
    </source>
</evidence>
<dbReference type="InterPro" id="IPR013249">
    <property type="entry name" value="RNA_pol_sigma70_r4_t2"/>
</dbReference>
<evidence type="ECO:0000259" key="5">
    <source>
        <dbReference type="Pfam" id="PF04542"/>
    </source>
</evidence>
<name>A0ABQ1K1J3_9FLAO</name>
<dbReference type="InterPro" id="IPR036388">
    <property type="entry name" value="WH-like_DNA-bd_sf"/>
</dbReference>
<dbReference type="InterPro" id="IPR014284">
    <property type="entry name" value="RNA_pol_sigma-70_dom"/>
</dbReference>
<evidence type="ECO:0000256" key="3">
    <source>
        <dbReference type="ARBA" id="ARBA00023082"/>
    </source>
</evidence>
<keyword evidence="2" id="KW-0805">Transcription regulation</keyword>
<proteinExistence type="inferred from homology"/>
<dbReference type="InterPro" id="IPR039425">
    <property type="entry name" value="RNA_pol_sigma-70-like"/>
</dbReference>
<dbReference type="SUPFAM" id="SSF88659">
    <property type="entry name" value="Sigma3 and sigma4 domains of RNA polymerase sigma factors"/>
    <property type="match status" value="1"/>
</dbReference>
<dbReference type="InterPro" id="IPR007627">
    <property type="entry name" value="RNA_pol_sigma70_r2"/>
</dbReference>
<dbReference type="Pfam" id="PF04542">
    <property type="entry name" value="Sigma70_r2"/>
    <property type="match status" value="1"/>
</dbReference>
<dbReference type="RefSeq" id="WP_188621270.1">
    <property type="nucleotide sequence ID" value="NZ_BMJE01000005.1"/>
</dbReference>
<sequence>MIATDTNINELIDLCKKGNQNAQYEVYESYYKAMYNIALRIVKDVHWAEDIMQEAFLKAFTKIDSFKGEVTFGAWLKRIVINHSLDSYKKVSKEPLTELEPTLYKVEHEPEDESENNNGIDVSNIQVQQVKNAINSLKENYRIILTLLYIEGYDYEEICEILDITSANCRTTVSRAKNALLKKLSKNE</sequence>
<dbReference type="EMBL" id="BMJE01000005">
    <property type="protein sequence ID" value="GGB80900.1"/>
    <property type="molecule type" value="Genomic_DNA"/>
</dbReference>
<organism evidence="7 8">
    <name type="scientific">Flavobacterium suaedae</name>
    <dbReference type="NCBI Taxonomy" id="1767027"/>
    <lineage>
        <taxon>Bacteria</taxon>
        <taxon>Pseudomonadati</taxon>
        <taxon>Bacteroidota</taxon>
        <taxon>Flavobacteriia</taxon>
        <taxon>Flavobacteriales</taxon>
        <taxon>Flavobacteriaceae</taxon>
        <taxon>Flavobacterium</taxon>
    </lineage>
</organism>
<protein>
    <recommendedName>
        <fullName evidence="9">RNA polymerase sigma factor</fullName>
    </recommendedName>
</protein>
<feature type="domain" description="RNA polymerase sigma-70 region 2" evidence="5">
    <location>
        <begin position="27"/>
        <end position="92"/>
    </location>
</feature>
<dbReference type="Gene3D" id="1.10.10.10">
    <property type="entry name" value="Winged helix-like DNA-binding domain superfamily/Winged helix DNA-binding domain"/>
    <property type="match status" value="1"/>
</dbReference>
<dbReference type="PANTHER" id="PTHR43133:SF51">
    <property type="entry name" value="RNA POLYMERASE SIGMA FACTOR"/>
    <property type="match status" value="1"/>
</dbReference>
<evidence type="ECO:0000256" key="4">
    <source>
        <dbReference type="ARBA" id="ARBA00023163"/>
    </source>
</evidence>
<evidence type="ECO:0000259" key="6">
    <source>
        <dbReference type="Pfam" id="PF08281"/>
    </source>
</evidence>
<evidence type="ECO:0000313" key="7">
    <source>
        <dbReference type="EMBL" id="GGB80900.1"/>
    </source>
</evidence>
<dbReference type="SUPFAM" id="SSF88946">
    <property type="entry name" value="Sigma2 domain of RNA polymerase sigma factors"/>
    <property type="match status" value="1"/>
</dbReference>
<evidence type="ECO:0000313" key="8">
    <source>
        <dbReference type="Proteomes" id="UP000615760"/>
    </source>
</evidence>
<dbReference type="NCBIfam" id="TIGR02937">
    <property type="entry name" value="sigma70-ECF"/>
    <property type="match status" value="1"/>
</dbReference>
<accession>A0ABQ1K1J3</accession>
<gene>
    <name evidence="7" type="ORF">GCM10007424_21240</name>
</gene>
<dbReference type="CDD" id="cd06171">
    <property type="entry name" value="Sigma70_r4"/>
    <property type="match status" value="1"/>
</dbReference>
<comment type="similarity">
    <text evidence="1">Belongs to the sigma-70 factor family. ECF subfamily.</text>
</comment>
<dbReference type="InterPro" id="IPR013325">
    <property type="entry name" value="RNA_pol_sigma_r2"/>
</dbReference>
<comment type="caution">
    <text evidence="7">The sequence shown here is derived from an EMBL/GenBank/DDBJ whole genome shotgun (WGS) entry which is preliminary data.</text>
</comment>
<keyword evidence="8" id="KW-1185">Reference proteome</keyword>
<keyword evidence="3" id="KW-0731">Sigma factor</keyword>